<evidence type="ECO:0000313" key="3">
    <source>
        <dbReference type="EMBL" id="HIU52250.1"/>
    </source>
</evidence>
<reference evidence="3" key="2">
    <citation type="journal article" date="2021" name="PeerJ">
        <title>Extensive microbial diversity within the chicken gut microbiome revealed by metagenomics and culture.</title>
        <authorList>
            <person name="Gilroy R."/>
            <person name="Ravi A."/>
            <person name="Getino M."/>
            <person name="Pursley I."/>
            <person name="Horton D.L."/>
            <person name="Alikhan N.F."/>
            <person name="Baker D."/>
            <person name="Gharbi K."/>
            <person name="Hall N."/>
            <person name="Watson M."/>
            <person name="Adriaenssens E.M."/>
            <person name="Foster-Nyarko E."/>
            <person name="Jarju S."/>
            <person name="Secka A."/>
            <person name="Antonio M."/>
            <person name="Oren A."/>
            <person name="Chaudhuri R.R."/>
            <person name="La Ragione R."/>
            <person name="Hildebrand F."/>
            <person name="Pallen M.J."/>
        </authorList>
    </citation>
    <scope>NUCLEOTIDE SEQUENCE</scope>
    <source>
        <strain evidence="3">CHK195-15760</strain>
    </source>
</reference>
<dbReference type="AlphaFoldDB" id="A0A9D1S9W4"/>
<feature type="transmembrane region" description="Helical" evidence="1">
    <location>
        <begin position="12"/>
        <end position="37"/>
    </location>
</feature>
<evidence type="ECO:0000313" key="4">
    <source>
        <dbReference type="Proteomes" id="UP000824093"/>
    </source>
</evidence>
<dbReference type="InterPro" id="IPR048447">
    <property type="entry name" value="DUF1980_C"/>
</dbReference>
<evidence type="ECO:0000259" key="2">
    <source>
        <dbReference type="Pfam" id="PF21537"/>
    </source>
</evidence>
<name>A0A9D1S9W4_9FIRM</name>
<sequence>MFIYNIKVSGSKLFKIFAITVSLIIISVFIFSIYHIFSLAKNDPSGYSISSKEAIPIDAKNYTNILKSVHDDLNTYLGKTITFSGYIYRTYDFSESQFVLARDMMISSDNQSLIVGFLCNYPEIKKYKDYTWIEITGEITKGNYHGEIPIIEVTNLKEIQKPSEEYVYPPDDTYVATSTWL</sequence>
<protein>
    <recommendedName>
        <fullName evidence="2">DUF1980 domain-containing protein</fullName>
    </recommendedName>
</protein>
<keyword evidence="1" id="KW-0472">Membrane</keyword>
<organism evidence="3 4">
    <name type="scientific">Candidatus Merdicola faecigallinarum</name>
    <dbReference type="NCBI Taxonomy" id="2840862"/>
    <lineage>
        <taxon>Bacteria</taxon>
        <taxon>Bacillati</taxon>
        <taxon>Bacillota</taxon>
        <taxon>Clostridia</taxon>
        <taxon>Candidatus Merdicola</taxon>
    </lineage>
</organism>
<accession>A0A9D1S9W4</accession>
<dbReference type="PANTHER" id="PTHR40047:SF1">
    <property type="entry name" value="UPF0703 PROTEIN YCGQ"/>
    <property type="match status" value="1"/>
</dbReference>
<dbReference type="InterPro" id="IPR052955">
    <property type="entry name" value="UPF0703_membrane_permease"/>
</dbReference>
<comment type="caution">
    <text evidence="3">The sequence shown here is derived from an EMBL/GenBank/DDBJ whole genome shotgun (WGS) entry which is preliminary data.</text>
</comment>
<keyword evidence="1" id="KW-0812">Transmembrane</keyword>
<reference evidence="3" key="1">
    <citation type="submission" date="2020-10" db="EMBL/GenBank/DDBJ databases">
        <authorList>
            <person name="Gilroy R."/>
        </authorList>
    </citation>
    <scope>NUCLEOTIDE SEQUENCE</scope>
    <source>
        <strain evidence="3">CHK195-15760</strain>
    </source>
</reference>
<dbReference type="Pfam" id="PF21537">
    <property type="entry name" value="DUF1980_C"/>
    <property type="match status" value="1"/>
</dbReference>
<proteinExistence type="predicted"/>
<evidence type="ECO:0000256" key="1">
    <source>
        <dbReference type="SAM" id="Phobius"/>
    </source>
</evidence>
<dbReference type="Proteomes" id="UP000824093">
    <property type="component" value="Unassembled WGS sequence"/>
</dbReference>
<dbReference type="PANTHER" id="PTHR40047">
    <property type="entry name" value="UPF0703 PROTEIN YCGQ"/>
    <property type="match status" value="1"/>
</dbReference>
<dbReference type="EMBL" id="DVNH01000049">
    <property type="protein sequence ID" value="HIU52250.1"/>
    <property type="molecule type" value="Genomic_DNA"/>
</dbReference>
<gene>
    <name evidence="3" type="ORF">IAB70_06540</name>
</gene>
<keyword evidence="1" id="KW-1133">Transmembrane helix</keyword>
<feature type="domain" description="DUF1980" evidence="2">
    <location>
        <begin position="48"/>
        <end position="169"/>
    </location>
</feature>